<comment type="caution">
    <text evidence="2">The sequence shown here is derived from an EMBL/GenBank/DDBJ whole genome shotgun (WGS) entry which is preliminary data.</text>
</comment>
<dbReference type="PROSITE" id="PS51462">
    <property type="entry name" value="NUDIX"/>
    <property type="match status" value="1"/>
</dbReference>
<gene>
    <name evidence="2" type="ORF">SCF082_LOCUS51066</name>
</gene>
<keyword evidence="3" id="KW-1185">Reference proteome</keyword>
<dbReference type="Gene3D" id="3.90.79.10">
    <property type="entry name" value="Nucleoside Triphosphate Pyrophosphohydrolase"/>
    <property type="match status" value="1"/>
</dbReference>
<dbReference type="SUPFAM" id="SSF55811">
    <property type="entry name" value="Nudix"/>
    <property type="match status" value="1"/>
</dbReference>
<protein>
    <submittedName>
        <fullName evidence="2">Chloroplastic (AtNUDT20)</fullName>
    </submittedName>
</protein>
<accession>A0ABP0SC36</accession>
<name>A0ABP0SC36_9DINO</name>
<proteinExistence type="predicted"/>
<dbReference type="PANTHER" id="PTHR13622:SF8">
    <property type="entry name" value="THIAMIN PYROPHOSPHOKINASE 1"/>
    <property type="match status" value="1"/>
</dbReference>
<dbReference type="PANTHER" id="PTHR13622">
    <property type="entry name" value="THIAMIN PYROPHOSPHOKINASE"/>
    <property type="match status" value="1"/>
</dbReference>
<evidence type="ECO:0000259" key="1">
    <source>
        <dbReference type="PROSITE" id="PS51462"/>
    </source>
</evidence>
<organism evidence="2 3">
    <name type="scientific">Durusdinium trenchii</name>
    <dbReference type="NCBI Taxonomy" id="1381693"/>
    <lineage>
        <taxon>Eukaryota</taxon>
        <taxon>Sar</taxon>
        <taxon>Alveolata</taxon>
        <taxon>Dinophyceae</taxon>
        <taxon>Suessiales</taxon>
        <taxon>Symbiodiniaceae</taxon>
        <taxon>Durusdinium</taxon>
    </lineage>
</organism>
<dbReference type="Pfam" id="PF00293">
    <property type="entry name" value="NUDIX"/>
    <property type="match status" value="1"/>
</dbReference>
<dbReference type="Proteomes" id="UP001642464">
    <property type="component" value="Unassembled WGS sequence"/>
</dbReference>
<dbReference type="InterPro" id="IPR000086">
    <property type="entry name" value="NUDIX_hydrolase_dom"/>
</dbReference>
<dbReference type="EMBL" id="CAXAMM010043417">
    <property type="protein sequence ID" value="CAK9109930.1"/>
    <property type="molecule type" value="Genomic_DNA"/>
</dbReference>
<sequence>MLWVARRSRSKPTYPGCLDHLVAGGLSHGEVPQENVKRECWEEARVPEEISSSAQPCGVVSYVQVDETGWGIKRDVLFCYDLQLPEDFEPHAGDGEVESFSLMSLEDVVDSLAAEGAEPDWKPNVCLVILDMLVRRGVLQPEEDGYVELVHGLRRSS</sequence>
<dbReference type="CDD" id="cd03676">
    <property type="entry name" value="NUDIX_Tnr3_like"/>
    <property type="match status" value="1"/>
</dbReference>
<reference evidence="2 3" key="1">
    <citation type="submission" date="2024-02" db="EMBL/GenBank/DDBJ databases">
        <authorList>
            <person name="Chen Y."/>
            <person name="Shah S."/>
            <person name="Dougan E. K."/>
            <person name="Thang M."/>
            <person name="Chan C."/>
        </authorList>
    </citation>
    <scope>NUCLEOTIDE SEQUENCE [LARGE SCALE GENOMIC DNA]</scope>
</reference>
<feature type="domain" description="Nudix hydrolase" evidence="1">
    <location>
        <begin position="1"/>
        <end position="131"/>
    </location>
</feature>
<evidence type="ECO:0000313" key="3">
    <source>
        <dbReference type="Proteomes" id="UP001642464"/>
    </source>
</evidence>
<evidence type="ECO:0000313" key="2">
    <source>
        <dbReference type="EMBL" id="CAK9109930.1"/>
    </source>
</evidence>
<dbReference type="InterPro" id="IPR015797">
    <property type="entry name" value="NUDIX_hydrolase-like_dom_sf"/>
</dbReference>